<dbReference type="RefSeq" id="WP_031502581.1">
    <property type="nucleotide sequence ID" value="NC_022795.1"/>
</dbReference>
<dbReference type="SUPFAM" id="SSF53187">
    <property type="entry name" value="Zn-dependent exopeptidases"/>
    <property type="match status" value="1"/>
</dbReference>
<evidence type="ECO:0000256" key="5">
    <source>
        <dbReference type="ARBA" id="ARBA00022801"/>
    </source>
</evidence>
<dbReference type="KEGG" id="phy:AJ81_09940"/>
<feature type="binding site" evidence="8">
    <location>
        <position position="200"/>
    </location>
    <ligand>
        <name>Zn(2+)</name>
        <dbReference type="ChEBI" id="CHEBI:29105"/>
        <label>2</label>
    </ligand>
</feature>
<comment type="similarity">
    <text evidence="1 6">Belongs to the peptidase M42 family.</text>
</comment>
<dbReference type="STRING" id="1123384.AJ81_09940"/>
<feature type="active site" description="Proton acceptor" evidence="7">
    <location>
        <position position="199"/>
    </location>
</feature>
<evidence type="ECO:0000256" key="1">
    <source>
        <dbReference type="ARBA" id="ARBA00006272"/>
    </source>
</evidence>
<feature type="binding site" evidence="8">
    <location>
        <position position="60"/>
    </location>
    <ligand>
        <name>Zn(2+)</name>
        <dbReference type="ChEBI" id="CHEBI:29105"/>
        <label>1</label>
    </ligand>
</feature>
<dbReference type="Proteomes" id="UP000077469">
    <property type="component" value="Chromosome"/>
</dbReference>
<dbReference type="Gene3D" id="3.40.630.10">
    <property type="entry name" value="Zn peptidases"/>
    <property type="match status" value="1"/>
</dbReference>
<dbReference type="OrthoDB" id="48055at2"/>
<accession>A0A0X1KTD0</accession>
<dbReference type="PANTHER" id="PTHR32481:SF0">
    <property type="entry name" value="AMINOPEPTIDASE YPDE-RELATED"/>
    <property type="match status" value="1"/>
</dbReference>
<comment type="cofactor">
    <cofactor evidence="8">
        <name>a divalent metal cation</name>
        <dbReference type="ChEBI" id="CHEBI:60240"/>
    </cofactor>
    <text evidence="8">Binds 2 divalent metal cations per subunit.</text>
</comment>
<proteinExistence type="inferred from homology"/>
<evidence type="ECO:0000256" key="6">
    <source>
        <dbReference type="PIRNR" id="PIRNR001123"/>
    </source>
</evidence>
<keyword evidence="5" id="KW-0378">Hydrolase</keyword>
<keyword evidence="3" id="KW-0645">Protease</keyword>
<dbReference type="PaxDb" id="1123384-AJ81_09940"/>
<feature type="binding site" evidence="8">
    <location>
        <position position="167"/>
    </location>
    <ligand>
        <name>Zn(2+)</name>
        <dbReference type="ChEBI" id="CHEBI:29105"/>
        <label>2</label>
    </ligand>
</feature>
<dbReference type="Gene3D" id="2.40.30.40">
    <property type="entry name" value="Peptidase M42, domain 2"/>
    <property type="match status" value="1"/>
</dbReference>
<protein>
    <submittedName>
        <fullName evidence="9">Endoglucanase</fullName>
    </submittedName>
</protein>
<keyword evidence="2" id="KW-0031">Aminopeptidase</keyword>
<keyword evidence="10" id="KW-1185">Reference proteome</keyword>
<feature type="binding site" evidence="8">
    <location>
        <position position="302"/>
    </location>
    <ligand>
        <name>Zn(2+)</name>
        <dbReference type="ChEBI" id="CHEBI:29105"/>
        <label>2</label>
    </ligand>
</feature>
<evidence type="ECO:0000256" key="3">
    <source>
        <dbReference type="ARBA" id="ARBA00022670"/>
    </source>
</evidence>
<feature type="binding site" evidence="8">
    <location>
        <position position="222"/>
    </location>
    <ligand>
        <name>Zn(2+)</name>
        <dbReference type="ChEBI" id="CHEBI:29105"/>
        <label>1</label>
    </ligand>
</feature>
<dbReference type="EMBL" id="CP007141">
    <property type="protein sequence ID" value="AJC74446.1"/>
    <property type="molecule type" value="Genomic_DNA"/>
</dbReference>
<dbReference type="AlphaFoldDB" id="A0A0X1KTD0"/>
<sequence length="328" mass="35751">MDKLVEKLIELCSVPGVSGREEKVRQHLIEKLEVPHRVDNVGNLIVELGEGEKTVALMAHMDEIGLIVTGVNNDGTLNFRKVGGFDDRILAGSHIQVVTESGILEGVIGITPPHLSSQQTTENLRIDIGCRSKDEAEALGVKVLDYAVFKKHASLLNGEFFAMRSLDDRFGCLALLEVLNGVKDKKLDKKVYFVWTVQEEIGLKGAKAFVSNHRIDVCYAIDSFACCSVLTGDVAVGKGPILRMLDNSAFANYDLMRQILNLAEKHSLPVQVGVTGGGTDGSVAMEFGAKMVPITLAVRYLHTPAECISIKDLKNLIELLIVLVTENV</sequence>
<dbReference type="InterPro" id="IPR008007">
    <property type="entry name" value="Peptidase_M42"/>
</dbReference>
<evidence type="ECO:0000313" key="10">
    <source>
        <dbReference type="Proteomes" id="UP000077469"/>
    </source>
</evidence>
<dbReference type="InterPro" id="IPR023367">
    <property type="entry name" value="Peptidase_M42_dom2"/>
</dbReference>
<dbReference type="PATRIC" id="fig|1123384.7.peg.1995"/>
<dbReference type="PIRSF" id="PIRSF001123">
    <property type="entry name" value="PepA_GA"/>
    <property type="match status" value="1"/>
</dbReference>
<dbReference type="PANTHER" id="PTHR32481">
    <property type="entry name" value="AMINOPEPTIDASE"/>
    <property type="match status" value="1"/>
</dbReference>
<feature type="binding site" evidence="8">
    <location>
        <position position="167"/>
    </location>
    <ligand>
        <name>Zn(2+)</name>
        <dbReference type="ChEBI" id="CHEBI:29105"/>
        <label>1</label>
    </ligand>
</feature>
<evidence type="ECO:0000256" key="2">
    <source>
        <dbReference type="ARBA" id="ARBA00022438"/>
    </source>
</evidence>
<dbReference type="InterPro" id="IPR051464">
    <property type="entry name" value="Peptidase_M42_aminopept"/>
</dbReference>
<dbReference type="Pfam" id="PF05343">
    <property type="entry name" value="Peptidase_M42"/>
    <property type="match status" value="1"/>
</dbReference>
<keyword evidence="4 8" id="KW-0479">Metal-binding</keyword>
<evidence type="ECO:0000256" key="4">
    <source>
        <dbReference type="ARBA" id="ARBA00022723"/>
    </source>
</evidence>
<dbReference type="GO" id="GO:0004177">
    <property type="term" value="F:aminopeptidase activity"/>
    <property type="evidence" value="ECO:0007669"/>
    <property type="project" value="UniProtKB-UniRule"/>
</dbReference>
<name>A0A0X1KTD0_9THEM</name>
<evidence type="ECO:0000313" key="9">
    <source>
        <dbReference type="EMBL" id="AJC74446.1"/>
    </source>
</evidence>
<evidence type="ECO:0000256" key="8">
    <source>
        <dbReference type="PIRSR" id="PIRSR001123-2"/>
    </source>
</evidence>
<dbReference type="GO" id="GO:0046872">
    <property type="term" value="F:metal ion binding"/>
    <property type="evidence" value="ECO:0007669"/>
    <property type="project" value="UniProtKB-UniRule"/>
</dbReference>
<dbReference type="GO" id="GO:0006508">
    <property type="term" value="P:proteolysis"/>
    <property type="evidence" value="ECO:0007669"/>
    <property type="project" value="UniProtKB-KW"/>
</dbReference>
<gene>
    <name evidence="9" type="ORF">AJ81_09940</name>
</gene>
<dbReference type="SUPFAM" id="SSF101821">
    <property type="entry name" value="Aminopeptidase/glucanase lid domain"/>
    <property type="match status" value="1"/>
</dbReference>
<evidence type="ECO:0000256" key="7">
    <source>
        <dbReference type="PIRSR" id="PIRSR001123-1"/>
    </source>
</evidence>
<organism evidence="9 10">
    <name type="scientific">Pseudothermotoga hypogea DSM 11164 = NBRC 106472</name>
    <dbReference type="NCBI Taxonomy" id="1123384"/>
    <lineage>
        <taxon>Bacteria</taxon>
        <taxon>Thermotogati</taxon>
        <taxon>Thermotogota</taxon>
        <taxon>Thermotogae</taxon>
        <taxon>Thermotogales</taxon>
        <taxon>Thermotogaceae</taxon>
        <taxon>Pseudothermotoga</taxon>
    </lineage>
</organism>
<reference evidence="9 10" key="1">
    <citation type="submission" date="2014-01" db="EMBL/GenBank/DDBJ databases">
        <title>Genome sequencing of Thermotog hypogea.</title>
        <authorList>
            <person name="Zhang X."/>
            <person name="Alvare G."/>
            <person name="Fristensky B."/>
            <person name="Chen L."/>
            <person name="Suen T."/>
            <person name="Chen Q."/>
            <person name="Ma K."/>
        </authorList>
    </citation>
    <scope>NUCLEOTIDE SEQUENCE [LARGE SCALE GENOMIC DNA]</scope>
    <source>
        <strain evidence="9 10">DSM 11164</strain>
    </source>
</reference>